<accession>A0AAE0ZSY4</accession>
<gene>
    <name evidence="1" type="ORF">RRG08_049041</name>
</gene>
<name>A0AAE0ZSY4_9GAST</name>
<dbReference type="EMBL" id="JAWDGP010003424">
    <property type="protein sequence ID" value="KAK3774386.1"/>
    <property type="molecule type" value="Genomic_DNA"/>
</dbReference>
<protein>
    <submittedName>
        <fullName evidence="1">Uncharacterized protein</fullName>
    </submittedName>
</protein>
<evidence type="ECO:0000313" key="1">
    <source>
        <dbReference type="EMBL" id="KAK3774386.1"/>
    </source>
</evidence>
<sequence length="71" mass="8030">MEEALQACGRGRKSTNFFKVSYQSGTRIHLCTKSKSALGITAIKLEHFNHPDIGENGTFSYHENQELSERE</sequence>
<proteinExistence type="predicted"/>
<comment type="caution">
    <text evidence="1">The sequence shown here is derived from an EMBL/GenBank/DDBJ whole genome shotgun (WGS) entry which is preliminary data.</text>
</comment>
<organism evidence="1 2">
    <name type="scientific">Elysia crispata</name>
    <name type="common">lettuce slug</name>
    <dbReference type="NCBI Taxonomy" id="231223"/>
    <lineage>
        <taxon>Eukaryota</taxon>
        <taxon>Metazoa</taxon>
        <taxon>Spiralia</taxon>
        <taxon>Lophotrochozoa</taxon>
        <taxon>Mollusca</taxon>
        <taxon>Gastropoda</taxon>
        <taxon>Heterobranchia</taxon>
        <taxon>Euthyneura</taxon>
        <taxon>Panpulmonata</taxon>
        <taxon>Sacoglossa</taxon>
        <taxon>Placobranchoidea</taxon>
        <taxon>Plakobranchidae</taxon>
        <taxon>Elysia</taxon>
    </lineage>
</organism>
<dbReference type="Proteomes" id="UP001283361">
    <property type="component" value="Unassembled WGS sequence"/>
</dbReference>
<dbReference type="AlphaFoldDB" id="A0AAE0ZSY4"/>
<reference evidence="1" key="1">
    <citation type="journal article" date="2023" name="G3 (Bethesda)">
        <title>A reference genome for the long-term kleptoplast-retaining sea slug Elysia crispata morphotype clarki.</title>
        <authorList>
            <person name="Eastman K.E."/>
            <person name="Pendleton A.L."/>
            <person name="Shaikh M.A."/>
            <person name="Suttiyut T."/>
            <person name="Ogas R."/>
            <person name="Tomko P."/>
            <person name="Gavelis G."/>
            <person name="Widhalm J.R."/>
            <person name="Wisecaver J.H."/>
        </authorList>
    </citation>
    <scope>NUCLEOTIDE SEQUENCE</scope>
    <source>
        <strain evidence="1">ECLA1</strain>
    </source>
</reference>
<evidence type="ECO:0000313" key="2">
    <source>
        <dbReference type="Proteomes" id="UP001283361"/>
    </source>
</evidence>
<keyword evidence="2" id="KW-1185">Reference proteome</keyword>